<organism evidence="1 2">
    <name type="scientific">Fusarium solani</name>
    <name type="common">Filamentous fungus</name>
    <dbReference type="NCBI Taxonomy" id="169388"/>
    <lineage>
        <taxon>Eukaryota</taxon>
        <taxon>Fungi</taxon>
        <taxon>Dikarya</taxon>
        <taxon>Ascomycota</taxon>
        <taxon>Pezizomycotina</taxon>
        <taxon>Sordariomycetes</taxon>
        <taxon>Hypocreomycetidae</taxon>
        <taxon>Hypocreales</taxon>
        <taxon>Nectriaceae</taxon>
        <taxon>Fusarium</taxon>
        <taxon>Fusarium solani species complex</taxon>
    </lineage>
</organism>
<proteinExistence type="predicted"/>
<sequence>MTSQARVLMAPTRPTADDQKNTSIFLAGTTSATGEPDWRETLTQALSEHAVTIFNPKRDDWDSTWKEDFSDKRWEEQIWWELDMQEAADIVVLFFHGATAAPISLLELGLAVKSGRAIVCVMDDYSKRGNVEAVCRRYRARLTRTEEQLKAAVLARLTGHAR</sequence>
<reference evidence="1" key="1">
    <citation type="journal article" date="2021" name="Nat. Commun.">
        <title>Genetic determinants of endophytism in the Arabidopsis root mycobiome.</title>
        <authorList>
            <person name="Mesny F."/>
            <person name="Miyauchi S."/>
            <person name="Thiergart T."/>
            <person name="Pickel B."/>
            <person name="Atanasova L."/>
            <person name="Karlsson M."/>
            <person name="Huettel B."/>
            <person name="Barry K.W."/>
            <person name="Haridas S."/>
            <person name="Chen C."/>
            <person name="Bauer D."/>
            <person name="Andreopoulos W."/>
            <person name="Pangilinan J."/>
            <person name="LaButti K."/>
            <person name="Riley R."/>
            <person name="Lipzen A."/>
            <person name="Clum A."/>
            <person name="Drula E."/>
            <person name="Henrissat B."/>
            <person name="Kohler A."/>
            <person name="Grigoriev I.V."/>
            <person name="Martin F.M."/>
            <person name="Hacquard S."/>
        </authorList>
    </citation>
    <scope>NUCLEOTIDE SEQUENCE</scope>
    <source>
        <strain evidence="1">FSSC 5 MPI-SDFR-AT-0091</strain>
    </source>
</reference>
<accession>A0A9P9RDZ6</accession>
<dbReference type="SUPFAM" id="SSF52309">
    <property type="entry name" value="N-(deoxy)ribosyltransferase-like"/>
    <property type="match status" value="1"/>
</dbReference>
<dbReference type="Gene3D" id="3.40.50.450">
    <property type="match status" value="1"/>
</dbReference>
<dbReference type="EMBL" id="JAGTJS010000001">
    <property type="protein sequence ID" value="KAH7276111.1"/>
    <property type="molecule type" value="Genomic_DNA"/>
</dbReference>
<gene>
    <name evidence="1" type="ORF">B0J15DRAFT_476556</name>
</gene>
<keyword evidence="2" id="KW-1185">Reference proteome</keyword>
<protein>
    <submittedName>
        <fullName evidence="1">Uncharacterized protein</fullName>
    </submittedName>
</protein>
<name>A0A9P9RDZ6_FUSSL</name>
<evidence type="ECO:0000313" key="2">
    <source>
        <dbReference type="Proteomes" id="UP000736672"/>
    </source>
</evidence>
<dbReference type="Proteomes" id="UP000736672">
    <property type="component" value="Unassembled WGS sequence"/>
</dbReference>
<dbReference type="OrthoDB" id="2893324at2759"/>
<comment type="caution">
    <text evidence="1">The sequence shown here is derived from an EMBL/GenBank/DDBJ whole genome shotgun (WGS) entry which is preliminary data.</text>
</comment>
<dbReference type="Pfam" id="PF15891">
    <property type="entry name" value="Nuc_deoxyri_tr2"/>
    <property type="match status" value="1"/>
</dbReference>
<evidence type="ECO:0000313" key="1">
    <source>
        <dbReference type="EMBL" id="KAH7276111.1"/>
    </source>
</evidence>
<dbReference type="InterPro" id="IPR039470">
    <property type="entry name" value="Nuc_deoxyri_tr2"/>
</dbReference>
<dbReference type="AlphaFoldDB" id="A0A9P9RDZ6"/>